<dbReference type="Gene3D" id="3.40.50.300">
    <property type="entry name" value="P-loop containing nucleotide triphosphate hydrolases"/>
    <property type="match status" value="1"/>
</dbReference>
<dbReference type="Proteomes" id="UP000468591">
    <property type="component" value="Unassembled WGS sequence"/>
</dbReference>
<dbReference type="InterPro" id="IPR050445">
    <property type="entry name" value="Bact_polysacc_biosynth/exp"/>
</dbReference>
<dbReference type="EMBL" id="JAABNT010000010">
    <property type="protein sequence ID" value="NEK23870.1"/>
    <property type="molecule type" value="Genomic_DNA"/>
</dbReference>
<dbReference type="EC" id="2.7.10.2" evidence="2"/>
<keyword evidence="4" id="KW-0547">Nucleotide-binding</keyword>
<proteinExistence type="inferred from homology"/>
<feature type="domain" description="AAA" evidence="9">
    <location>
        <begin position="93"/>
        <end position="207"/>
    </location>
</feature>
<gene>
    <name evidence="10" type="ORF">GV827_15850</name>
</gene>
<dbReference type="InterPro" id="IPR025669">
    <property type="entry name" value="AAA_dom"/>
</dbReference>
<dbReference type="PANTHER" id="PTHR32309">
    <property type="entry name" value="TYROSINE-PROTEIN KINASE"/>
    <property type="match status" value="1"/>
</dbReference>
<evidence type="ECO:0000256" key="5">
    <source>
        <dbReference type="ARBA" id="ARBA00022777"/>
    </source>
</evidence>
<keyword evidence="7" id="KW-0829">Tyrosine-protein kinase</keyword>
<comment type="caution">
    <text evidence="10">The sequence shown here is derived from an EMBL/GenBank/DDBJ whole genome shotgun (WGS) entry which is preliminary data.</text>
</comment>
<evidence type="ECO:0000313" key="10">
    <source>
        <dbReference type="EMBL" id="NEK23870.1"/>
    </source>
</evidence>
<evidence type="ECO:0000256" key="2">
    <source>
        <dbReference type="ARBA" id="ARBA00011903"/>
    </source>
</evidence>
<dbReference type="GO" id="GO:0005524">
    <property type="term" value="F:ATP binding"/>
    <property type="evidence" value="ECO:0007669"/>
    <property type="project" value="UniProtKB-KW"/>
</dbReference>
<protein>
    <recommendedName>
        <fullName evidence="2">non-specific protein-tyrosine kinase</fullName>
        <ecNumber evidence="2">2.7.10.2</ecNumber>
    </recommendedName>
</protein>
<evidence type="ECO:0000256" key="3">
    <source>
        <dbReference type="ARBA" id="ARBA00022679"/>
    </source>
</evidence>
<evidence type="ECO:0000259" key="9">
    <source>
        <dbReference type="Pfam" id="PF13614"/>
    </source>
</evidence>
<evidence type="ECO:0000256" key="4">
    <source>
        <dbReference type="ARBA" id="ARBA00022741"/>
    </source>
</evidence>
<evidence type="ECO:0000256" key="8">
    <source>
        <dbReference type="ARBA" id="ARBA00051245"/>
    </source>
</evidence>
<accession>A0A6P0CES5</accession>
<dbReference type="GO" id="GO:0004715">
    <property type="term" value="F:non-membrane spanning protein tyrosine kinase activity"/>
    <property type="evidence" value="ECO:0007669"/>
    <property type="project" value="UniProtKB-EC"/>
</dbReference>
<keyword evidence="11" id="KW-1185">Reference proteome</keyword>
<keyword evidence="6" id="KW-0067">ATP-binding</keyword>
<dbReference type="AlphaFoldDB" id="A0A6P0CES5"/>
<evidence type="ECO:0000256" key="1">
    <source>
        <dbReference type="ARBA" id="ARBA00007316"/>
    </source>
</evidence>
<evidence type="ECO:0000256" key="7">
    <source>
        <dbReference type="ARBA" id="ARBA00023137"/>
    </source>
</evidence>
<dbReference type="GO" id="GO:0005886">
    <property type="term" value="C:plasma membrane"/>
    <property type="evidence" value="ECO:0007669"/>
    <property type="project" value="TreeGrafter"/>
</dbReference>
<comment type="similarity">
    <text evidence="1">Belongs to the CpsD/CapB family.</text>
</comment>
<dbReference type="InterPro" id="IPR027417">
    <property type="entry name" value="P-loop_NTPase"/>
</dbReference>
<sequence>MLLTGSGIILLREFAQNTFREPSELEARTGYTVIGQVPAIPARRRKNVLKYFVDKPTSAAAEAIRNLRTSVLLSNIDNPPKVIMSTSSIPQEGKTTQSMALALNLTGLGKRVLLIEGDIRRRIFSQYFELPNTNGLLSVLAGNLSLQDAVIRIDALGADVLIGEKAKTIAADIFSSERFAMLLETAREQYDYIIIDTPPVLAVPDARIIGRHVDAIIYTVKWDSTSHRQVREGLKAFEDVNLRVSGLVLGQINARGMKRYGYGDSYGAYHAYYAN</sequence>
<comment type="catalytic activity">
    <reaction evidence="8">
        <text>L-tyrosyl-[protein] + ATP = O-phospho-L-tyrosyl-[protein] + ADP + H(+)</text>
        <dbReference type="Rhea" id="RHEA:10596"/>
        <dbReference type="Rhea" id="RHEA-COMP:10136"/>
        <dbReference type="Rhea" id="RHEA-COMP:20101"/>
        <dbReference type="ChEBI" id="CHEBI:15378"/>
        <dbReference type="ChEBI" id="CHEBI:30616"/>
        <dbReference type="ChEBI" id="CHEBI:46858"/>
        <dbReference type="ChEBI" id="CHEBI:61978"/>
        <dbReference type="ChEBI" id="CHEBI:456216"/>
        <dbReference type="EC" id="2.7.10.2"/>
    </reaction>
</comment>
<dbReference type="CDD" id="cd05387">
    <property type="entry name" value="BY-kinase"/>
    <property type="match status" value="1"/>
</dbReference>
<evidence type="ECO:0000256" key="6">
    <source>
        <dbReference type="ARBA" id="ARBA00022840"/>
    </source>
</evidence>
<dbReference type="PANTHER" id="PTHR32309:SF13">
    <property type="entry name" value="FERRIC ENTEROBACTIN TRANSPORT PROTEIN FEPE"/>
    <property type="match status" value="1"/>
</dbReference>
<dbReference type="SUPFAM" id="SSF52540">
    <property type="entry name" value="P-loop containing nucleoside triphosphate hydrolases"/>
    <property type="match status" value="1"/>
</dbReference>
<dbReference type="InterPro" id="IPR005702">
    <property type="entry name" value="Wzc-like_C"/>
</dbReference>
<keyword evidence="5 10" id="KW-0418">Kinase</keyword>
<organism evidence="10 11">
    <name type="scientific">Sulfitobacter sediminilitoris</name>
    <dbReference type="NCBI Taxonomy" id="2698830"/>
    <lineage>
        <taxon>Bacteria</taxon>
        <taxon>Pseudomonadati</taxon>
        <taxon>Pseudomonadota</taxon>
        <taxon>Alphaproteobacteria</taxon>
        <taxon>Rhodobacterales</taxon>
        <taxon>Roseobacteraceae</taxon>
        <taxon>Sulfitobacter</taxon>
    </lineage>
</organism>
<reference evidence="10 11" key="1">
    <citation type="submission" date="2020-01" db="EMBL/GenBank/DDBJ databases">
        <title>Sulfitobacter sediminilitoris sp. nov., isolated from a tidal flat.</title>
        <authorList>
            <person name="Park S."/>
            <person name="Yoon J.-H."/>
        </authorList>
    </citation>
    <scope>NUCLEOTIDE SEQUENCE [LARGE SCALE GENOMIC DNA]</scope>
    <source>
        <strain evidence="10 11">JBTF-M27</strain>
    </source>
</reference>
<dbReference type="Pfam" id="PF13614">
    <property type="entry name" value="AAA_31"/>
    <property type="match status" value="1"/>
</dbReference>
<keyword evidence="3 10" id="KW-0808">Transferase</keyword>
<name>A0A6P0CES5_9RHOB</name>
<dbReference type="NCBIfam" id="TIGR01007">
    <property type="entry name" value="eps_fam"/>
    <property type="match status" value="1"/>
</dbReference>
<evidence type="ECO:0000313" key="11">
    <source>
        <dbReference type="Proteomes" id="UP000468591"/>
    </source>
</evidence>